<organism evidence="1">
    <name type="scientific">Arundo donax</name>
    <name type="common">Giant reed</name>
    <name type="synonym">Donax arundinaceus</name>
    <dbReference type="NCBI Taxonomy" id="35708"/>
    <lineage>
        <taxon>Eukaryota</taxon>
        <taxon>Viridiplantae</taxon>
        <taxon>Streptophyta</taxon>
        <taxon>Embryophyta</taxon>
        <taxon>Tracheophyta</taxon>
        <taxon>Spermatophyta</taxon>
        <taxon>Magnoliopsida</taxon>
        <taxon>Liliopsida</taxon>
        <taxon>Poales</taxon>
        <taxon>Poaceae</taxon>
        <taxon>PACMAD clade</taxon>
        <taxon>Arundinoideae</taxon>
        <taxon>Arundineae</taxon>
        <taxon>Arundo</taxon>
    </lineage>
</organism>
<dbReference type="EMBL" id="GBRH01183357">
    <property type="protein sequence ID" value="JAE14539.1"/>
    <property type="molecule type" value="Transcribed_RNA"/>
</dbReference>
<reference evidence="1" key="2">
    <citation type="journal article" date="2015" name="Data Brief">
        <title>Shoot transcriptome of the giant reed, Arundo donax.</title>
        <authorList>
            <person name="Barrero R.A."/>
            <person name="Guerrero F.D."/>
            <person name="Moolhuijzen P."/>
            <person name="Goolsby J.A."/>
            <person name="Tidwell J."/>
            <person name="Bellgard S.E."/>
            <person name="Bellgard M.I."/>
        </authorList>
    </citation>
    <scope>NUCLEOTIDE SEQUENCE</scope>
    <source>
        <tissue evidence="1">Shoot tissue taken approximately 20 cm above the soil surface</tissue>
    </source>
</reference>
<proteinExistence type="predicted"/>
<protein>
    <submittedName>
        <fullName evidence="1">Uncharacterized protein</fullName>
    </submittedName>
</protein>
<dbReference type="AlphaFoldDB" id="A0A0A9FTG0"/>
<name>A0A0A9FTG0_ARUDO</name>
<accession>A0A0A9FTG0</accession>
<evidence type="ECO:0000313" key="1">
    <source>
        <dbReference type="EMBL" id="JAE14539.1"/>
    </source>
</evidence>
<reference evidence="1" key="1">
    <citation type="submission" date="2014-09" db="EMBL/GenBank/DDBJ databases">
        <authorList>
            <person name="Magalhaes I.L.F."/>
            <person name="Oliveira U."/>
            <person name="Santos F.R."/>
            <person name="Vidigal T.H.D.A."/>
            <person name="Brescovit A.D."/>
            <person name="Santos A.J."/>
        </authorList>
    </citation>
    <scope>NUCLEOTIDE SEQUENCE</scope>
    <source>
        <tissue evidence="1">Shoot tissue taken approximately 20 cm above the soil surface</tissue>
    </source>
</reference>
<sequence>MESVAVRILLQYYKNKTEGIGIRLFRTDLLLFANMEKTADLQRVNHRD</sequence>